<proteinExistence type="predicted"/>
<protein>
    <submittedName>
        <fullName evidence="3">Uncharacterized protein</fullName>
    </submittedName>
</protein>
<keyword evidence="2" id="KW-0812">Transmembrane</keyword>
<evidence type="ECO:0000313" key="3">
    <source>
        <dbReference type="EMBL" id="GGD47093.1"/>
    </source>
</evidence>
<evidence type="ECO:0000313" key="4">
    <source>
        <dbReference type="Proteomes" id="UP000617355"/>
    </source>
</evidence>
<feature type="compositionally biased region" description="Acidic residues" evidence="1">
    <location>
        <begin position="82"/>
        <end position="91"/>
    </location>
</feature>
<evidence type="ECO:0000256" key="2">
    <source>
        <dbReference type="SAM" id="Phobius"/>
    </source>
</evidence>
<feature type="region of interest" description="Disordered" evidence="1">
    <location>
        <begin position="63"/>
        <end position="130"/>
    </location>
</feature>
<gene>
    <name evidence="3" type="ORF">GCM10011358_33580</name>
</gene>
<keyword evidence="2" id="KW-1133">Transmembrane helix</keyword>
<reference evidence="4" key="1">
    <citation type="journal article" date="2019" name="Int. J. Syst. Evol. Microbiol.">
        <title>The Global Catalogue of Microorganisms (GCM) 10K type strain sequencing project: providing services to taxonomists for standard genome sequencing and annotation.</title>
        <authorList>
            <consortium name="The Broad Institute Genomics Platform"/>
            <consortium name="The Broad Institute Genome Sequencing Center for Infectious Disease"/>
            <person name="Wu L."/>
            <person name="Ma J."/>
        </authorList>
    </citation>
    <scope>NUCLEOTIDE SEQUENCE [LARGE SCALE GENOMIC DNA]</scope>
    <source>
        <strain evidence="4">CGMCC 1.12922</strain>
    </source>
</reference>
<feature type="transmembrane region" description="Helical" evidence="2">
    <location>
        <begin position="17"/>
        <end position="36"/>
    </location>
</feature>
<dbReference type="RefSeq" id="WP_188530054.1">
    <property type="nucleotide sequence ID" value="NZ_BMGI01000006.1"/>
</dbReference>
<name>A0ABQ1QXH1_9RHOB</name>
<comment type="caution">
    <text evidence="3">The sequence shown here is derived from an EMBL/GenBank/DDBJ whole genome shotgun (WGS) entry which is preliminary data.</text>
</comment>
<dbReference type="Proteomes" id="UP000617355">
    <property type="component" value="Unassembled WGS sequence"/>
</dbReference>
<evidence type="ECO:0000256" key="1">
    <source>
        <dbReference type="SAM" id="MobiDB-lite"/>
    </source>
</evidence>
<organism evidence="3 4">
    <name type="scientific">Sinisalibacter lacisalsi</name>
    <dbReference type="NCBI Taxonomy" id="1526570"/>
    <lineage>
        <taxon>Bacteria</taxon>
        <taxon>Pseudomonadati</taxon>
        <taxon>Pseudomonadota</taxon>
        <taxon>Alphaproteobacteria</taxon>
        <taxon>Rhodobacterales</taxon>
        <taxon>Roseobacteraceae</taxon>
        <taxon>Sinisalibacter</taxon>
    </lineage>
</organism>
<accession>A0ABQ1QXH1</accession>
<keyword evidence="4" id="KW-1185">Reference proteome</keyword>
<sequence length="130" mass="13596">MIRVFIQDENGAVTVDYVVFLGGVVWMGMTIVGDVARATMHLTDRVNERTSYELIISEIQQSYSSGVAPVADDTGDQGGNDNGDEPDDDGDSGSSDEGLGNPGNDKNVGRAGENPNGKGGWGNGSKGRSE</sequence>
<feature type="compositionally biased region" description="Gly residues" evidence="1">
    <location>
        <begin position="117"/>
        <end position="130"/>
    </location>
</feature>
<keyword evidence="2" id="KW-0472">Membrane</keyword>
<dbReference type="EMBL" id="BMGI01000006">
    <property type="protein sequence ID" value="GGD47093.1"/>
    <property type="molecule type" value="Genomic_DNA"/>
</dbReference>